<dbReference type="Proteomes" id="UP001303899">
    <property type="component" value="Unassembled WGS sequence"/>
</dbReference>
<dbReference type="PANTHER" id="PTHR10755">
    <property type="entry name" value="COPROPORPHYRINOGEN III OXIDASE, MITOCHONDRIAL"/>
    <property type="match status" value="1"/>
</dbReference>
<dbReference type="PIRSF" id="PIRSF000166">
    <property type="entry name" value="Coproporphyri_ox"/>
    <property type="match status" value="1"/>
</dbReference>
<dbReference type="Gene3D" id="3.40.1500.10">
    <property type="entry name" value="Coproporphyrinogen III oxidase, aerobic"/>
    <property type="match status" value="1"/>
</dbReference>
<dbReference type="EMBL" id="JAYGIL010000006">
    <property type="protein sequence ID" value="MEA5402589.1"/>
    <property type="molecule type" value="Genomic_DNA"/>
</dbReference>
<keyword evidence="9" id="KW-1185">Reference proteome</keyword>
<dbReference type="PANTHER" id="PTHR10755:SF0">
    <property type="entry name" value="OXYGEN-DEPENDENT COPROPORPHYRINOGEN-III OXIDASE, MITOCHONDRIAL"/>
    <property type="match status" value="1"/>
</dbReference>
<evidence type="ECO:0000256" key="1">
    <source>
        <dbReference type="ARBA" id="ARBA00005168"/>
    </source>
</evidence>
<evidence type="ECO:0000256" key="5">
    <source>
        <dbReference type="ARBA" id="ARBA00023002"/>
    </source>
</evidence>
<dbReference type="EC" id="1.3.3.3" evidence="4"/>
<keyword evidence="6" id="KW-0350">Heme biosynthesis</keyword>
<dbReference type="GO" id="GO:0004109">
    <property type="term" value="F:coproporphyrinogen oxidase activity"/>
    <property type="evidence" value="ECO:0007669"/>
    <property type="project" value="UniProtKB-EC"/>
</dbReference>
<comment type="subunit">
    <text evidence="3">Homodimer.</text>
</comment>
<dbReference type="Pfam" id="PF01218">
    <property type="entry name" value="Coprogen_oxidas"/>
    <property type="match status" value="1"/>
</dbReference>
<evidence type="ECO:0000256" key="7">
    <source>
        <dbReference type="ARBA" id="ARBA00023244"/>
    </source>
</evidence>
<keyword evidence="5 8" id="KW-0560">Oxidoreductase</keyword>
<keyword evidence="7" id="KW-0627">Porphyrin biosynthesis</keyword>
<sequence>MTKESISEYFKELQNQICTALENADGKATFHEDVWQREGGGGGRSRVIQNGNVIEKGGVMFSAVWGDLHEKMLASMGLTEKVDFFATGVSIVLHPNSPKVPIIHMNVRYFEMSNGTYWFGGGIDLTPHYVVEEDAVWFHQYLKSVCDQHDESYYPKFRNWADDYFFNTHRNETRGIGGIFFDYQKPSESRNKQDLFGFVKAIGESFAPIYTHFMQKNKDLPFTENEKTFQMLRRGRYVEFNLVHDRGTKFGLETNGRTESILMSMPPMAQWVYDYKAEKGSEEEKTLSLLKKGINWV</sequence>
<protein>
    <recommendedName>
        <fullName evidence="4">coproporphyrinogen oxidase</fullName>
        <ecNumber evidence="4">1.3.3.3</ecNumber>
    </recommendedName>
</protein>
<dbReference type="InterPro" id="IPR036406">
    <property type="entry name" value="Coprogen_oxidase_aer_sf"/>
</dbReference>
<dbReference type="SUPFAM" id="SSF102886">
    <property type="entry name" value="Coproporphyrinogen III oxidase"/>
    <property type="match status" value="1"/>
</dbReference>
<dbReference type="RefSeq" id="WP_323327274.1">
    <property type="nucleotide sequence ID" value="NZ_JAYGIL010000006.1"/>
</dbReference>
<dbReference type="InterPro" id="IPR001260">
    <property type="entry name" value="Coprogen_oxidase_aer"/>
</dbReference>
<accession>A0ABU5S285</accession>
<proteinExistence type="inferred from homology"/>
<dbReference type="NCBIfam" id="NF003727">
    <property type="entry name" value="PRK05330.1"/>
    <property type="match status" value="1"/>
</dbReference>
<comment type="caution">
    <text evidence="8">The sequence shown here is derived from an EMBL/GenBank/DDBJ whole genome shotgun (WGS) entry which is preliminary data.</text>
</comment>
<comment type="pathway">
    <text evidence="1">Porphyrin-containing compound metabolism; protoporphyrin-IX biosynthesis; protoporphyrinogen-IX from coproporphyrinogen-III (O2 route): step 1/1.</text>
</comment>
<organism evidence="8 9">
    <name type="scientific">Arcicella gelida</name>
    <dbReference type="NCBI Taxonomy" id="2984195"/>
    <lineage>
        <taxon>Bacteria</taxon>
        <taxon>Pseudomonadati</taxon>
        <taxon>Bacteroidota</taxon>
        <taxon>Cytophagia</taxon>
        <taxon>Cytophagales</taxon>
        <taxon>Flectobacillaceae</taxon>
        <taxon>Arcicella</taxon>
    </lineage>
</organism>
<comment type="similarity">
    <text evidence="2">Belongs to the aerobic coproporphyrinogen-III oxidase family.</text>
</comment>
<name>A0ABU5S285_9BACT</name>
<gene>
    <name evidence="8" type="primary">hemF</name>
    <name evidence="8" type="ORF">VB776_06665</name>
</gene>
<evidence type="ECO:0000313" key="8">
    <source>
        <dbReference type="EMBL" id="MEA5402589.1"/>
    </source>
</evidence>
<dbReference type="PRINTS" id="PR00073">
    <property type="entry name" value="COPRGNOXDASE"/>
</dbReference>
<evidence type="ECO:0000256" key="3">
    <source>
        <dbReference type="ARBA" id="ARBA00011738"/>
    </source>
</evidence>
<evidence type="ECO:0000256" key="6">
    <source>
        <dbReference type="ARBA" id="ARBA00023133"/>
    </source>
</evidence>
<evidence type="ECO:0000313" key="9">
    <source>
        <dbReference type="Proteomes" id="UP001303899"/>
    </source>
</evidence>
<evidence type="ECO:0000256" key="2">
    <source>
        <dbReference type="ARBA" id="ARBA00010644"/>
    </source>
</evidence>
<evidence type="ECO:0000256" key="4">
    <source>
        <dbReference type="ARBA" id="ARBA00012869"/>
    </source>
</evidence>
<reference evidence="8 9" key="1">
    <citation type="submission" date="2023-12" db="EMBL/GenBank/DDBJ databases">
        <title>Novel species of the genus Arcicella isolated from rivers.</title>
        <authorList>
            <person name="Lu H."/>
        </authorList>
    </citation>
    <scope>NUCLEOTIDE SEQUENCE [LARGE SCALE GENOMIC DNA]</scope>
    <source>
        <strain evidence="8 9">DC2W</strain>
    </source>
</reference>